<dbReference type="AlphaFoldDB" id="A0A1Y3UG96"/>
<accession>A0A1Y3UG96</accession>
<comment type="similarity">
    <text evidence="1">Belongs to the asp23 family.</text>
</comment>
<dbReference type="STRING" id="1118060.GCA_000311845_01092"/>
<keyword evidence="3" id="KW-1185">Reference proteome</keyword>
<sequence length="119" mass="12507">MSQEIYISGIGIAPEVLAAVVSRSVEEIEGIASVGVKDLATNLVSMLSARSTAAAPAVETEVVDDQLAITVHLVVFFGYPFKKLAEVVREAVVHAIDAQVGVSVARVDVCIDGLVFPKE</sequence>
<dbReference type="Pfam" id="PF03780">
    <property type="entry name" value="Asp23"/>
    <property type="match status" value="1"/>
</dbReference>
<evidence type="ECO:0000313" key="2">
    <source>
        <dbReference type="EMBL" id="OUN44390.1"/>
    </source>
</evidence>
<organism evidence="2 3">
    <name type="scientific">Enorma massiliensis</name>
    <dbReference type="NCBI Taxonomy" id="1472761"/>
    <lineage>
        <taxon>Bacteria</taxon>
        <taxon>Bacillati</taxon>
        <taxon>Actinomycetota</taxon>
        <taxon>Coriobacteriia</taxon>
        <taxon>Coriobacteriales</taxon>
        <taxon>Coriobacteriaceae</taxon>
        <taxon>Enorma</taxon>
    </lineage>
</organism>
<dbReference type="RefSeq" id="WP_019128391.1">
    <property type="nucleotide sequence ID" value="NZ_CALUIC010000009.1"/>
</dbReference>
<dbReference type="PANTHER" id="PTHR34297:SF1">
    <property type="entry name" value="ASP23_GLS24 FAMILY ENVELOPE STRESS RESPONSE PROTEIN"/>
    <property type="match status" value="1"/>
</dbReference>
<evidence type="ECO:0000313" key="3">
    <source>
        <dbReference type="Proteomes" id="UP000196560"/>
    </source>
</evidence>
<name>A0A1Y3UG96_9ACTN</name>
<proteinExistence type="inferred from homology"/>
<evidence type="ECO:0008006" key="4">
    <source>
        <dbReference type="Google" id="ProtNLM"/>
    </source>
</evidence>
<protein>
    <recommendedName>
        <fullName evidence="4">Asp23/Gls24 family envelope stress response protein</fullName>
    </recommendedName>
</protein>
<dbReference type="eggNOG" id="COG1302">
    <property type="taxonomic scope" value="Bacteria"/>
</dbReference>
<evidence type="ECO:0000256" key="1">
    <source>
        <dbReference type="ARBA" id="ARBA00005721"/>
    </source>
</evidence>
<dbReference type="InterPro" id="IPR005531">
    <property type="entry name" value="Asp23"/>
</dbReference>
<dbReference type="GeneID" id="98653338"/>
<dbReference type="PANTHER" id="PTHR34297">
    <property type="entry name" value="HYPOTHETICAL CYTOSOLIC PROTEIN-RELATED"/>
    <property type="match status" value="1"/>
</dbReference>
<gene>
    <name evidence="2" type="ORF">B5G21_00055</name>
</gene>
<dbReference type="Proteomes" id="UP000196560">
    <property type="component" value="Unassembled WGS sequence"/>
</dbReference>
<dbReference type="EMBL" id="NFHO01000001">
    <property type="protein sequence ID" value="OUN44390.1"/>
    <property type="molecule type" value="Genomic_DNA"/>
</dbReference>
<reference evidence="3" key="1">
    <citation type="submission" date="2017-04" db="EMBL/GenBank/DDBJ databases">
        <title>Function of individual gut microbiota members based on whole genome sequencing of pure cultures obtained from chicken caecum.</title>
        <authorList>
            <person name="Medvecky M."/>
            <person name="Cejkova D."/>
            <person name="Polansky O."/>
            <person name="Karasova D."/>
            <person name="Kubasova T."/>
            <person name="Cizek A."/>
            <person name="Rychlik I."/>
        </authorList>
    </citation>
    <scope>NUCLEOTIDE SEQUENCE [LARGE SCALE GENOMIC DNA]</scope>
    <source>
        <strain evidence="3">An70</strain>
    </source>
</reference>
<comment type="caution">
    <text evidence="2">The sequence shown here is derived from an EMBL/GenBank/DDBJ whole genome shotgun (WGS) entry which is preliminary data.</text>
</comment>